<dbReference type="InterPro" id="IPR002549">
    <property type="entry name" value="AI-2E-like"/>
</dbReference>
<feature type="transmembrane region" description="Helical" evidence="9">
    <location>
        <begin position="381"/>
        <end position="412"/>
    </location>
</feature>
<dbReference type="GO" id="GO:0005886">
    <property type="term" value="C:plasma membrane"/>
    <property type="evidence" value="ECO:0007669"/>
    <property type="project" value="UniProtKB-SubCell"/>
</dbReference>
<organism evidence="10 11">
    <name type="scientific">Microbacterium ginsengiterrae</name>
    <dbReference type="NCBI Taxonomy" id="546115"/>
    <lineage>
        <taxon>Bacteria</taxon>
        <taxon>Bacillati</taxon>
        <taxon>Actinomycetota</taxon>
        <taxon>Actinomycetes</taxon>
        <taxon>Micrococcales</taxon>
        <taxon>Microbacteriaceae</taxon>
        <taxon>Microbacterium</taxon>
    </lineage>
</organism>
<evidence type="ECO:0000256" key="3">
    <source>
        <dbReference type="ARBA" id="ARBA00022448"/>
    </source>
</evidence>
<evidence type="ECO:0000256" key="7">
    <source>
        <dbReference type="ARBA" id="ARBA00023136"/>
    </source>
</evidence>
<comment type="caution">
    <text evidence="10">The sequence shown here is derived from an EMBL/GenBank/DDBJ whole genome shotgun (WGS) entry which is preliminary data.</text>
</comment>
<dbReference type="PANTHER" id="PTHR21716">
    <property type="entry name" value="TRANSMEMBRANE PROTEIN"/>
    <property type="match status" value="1"/>
</dbReference>
<evidence type="ECO:0000256" key="2">
    <source>
        <dbReference type="ARBA" id="ARBA00009773"/>
    </source>
</evidence>
<feature type="transmembrane region" description="Helical" evidence="9">
    <location>
        <begin position="312"/>
        <end position="335"/>
    </location>
</feature>
<evidence type="ECO:0000256" key="8">
    <source>
        <dbReference type="SAM" id="MobiDB-lite"/>
    </source>
</evidence>
<keyword evidence="4" id="KW-1003">Cell membrane</keyword>
<evidence type="ECO:0000313" key="10">
    <source>
        <dbReference type="EMBL" id="MBB5742809.1"/>
    </source>
</evidence>
<feature type="transmembrane region" description="Helical" evidence="9">
    <location>
        <begin position="230"/>
        <end position="251"/>
    </location>
</feature>
<sequence length="424" mass="45578">MSMDQPEASENPRTPSDQRVDADDSTPTRASRAKSETTVTHKTKTKRISKANTVEPPLEAVTPKPVIEPEPSSRSIWTRIERPFVFGFLVTLGALSAILLGLALSNLSTVIIYIALALFAALGLDPAVRFLGRRGIGRGWSVLIVLFGLIAVLALVLWTIIPVVVEQITMFVKSVPDLIRDFMSSDIYKTLEAQFGDQFQDLVDDVQKFLTDPGNIATIGGGALQVGAGIASAISGIVIVLVLVIYFVATLPTIKKSLLRLVPARDRANTAIITEQITDSVGGYVMGMVTLAFINALVVLTLYTVMGLPFPLLLAVVAFLITLIPLVGSLIFWVIGTGIALFVDPLFALIFAVVYLVYMQIESYFLTPRVMNKAISIPGSLVVIGALVGGTLLGLLGALVAVPVTASILIIINQVWVPRQDSRI</sequence>
<dbReference type="Proteomes" id="UP000517712">
    <property type="component" value="Unassembled WGS sequence"/>
</dbReference>
<proteinExistence type="inferred from homology"/>
<dbReference type="PANTHER" id="PTHR21716:SF53">
    <property type="entry name" value="PERMEASE PERM-RELATED"/>
    <property type="match status" value="1"/>
</dbReference>
<feature type="transmembrane region" description="Helical" evidence="9">
    <location>
        <begin position="110"/>
        <end position="128"/>
    </location>
</feature>
<gene>
    <name evidence="10" type="ORF">HD600_001306</name>
</gene>
<reference evidence="10 11" key="1">
    <citation type="submission" date="2020-08" db="EMBL/GenBank/DDBJ databases">
        <title>Sequencing the genomes of 1000 actinobacteria strains.</title>
        <authorList>
            <person name="Klenk H.-P."/>
        </authorList>
    </citation>
    <scope>NUCLEOTIDE SEQUENCE [LARGE SCALE GENOMIC DNA]</scope>
    <source>
        <strain evidence="10 11">DSM 24823</strain>
    </source>
</reference>
<keyword evidence="7 9" id="KW-0472">Membrane</keyword>
<keyword evidence="3" id="KW-0813">Transport</keyword>
<dbReference type="RefSeq" id="WP_241731633.1">
    <property type="nucleotide sequence ID" value="NZ_BAAAPG010000001.1"/>
</dbReference>
<dbReference type="AlphaFoldDB" id="A0A7W9CC18"/>
<protein>
    <submittedName>
        <fullName evidence="10">Putative PurR-regulated permease PerM</fullName>
    </submittedName>
</protein>
<dbReference type="Pfam" id="PF01594">
    <property type="entry name" value="AI-2E_transport"/>
    <property type="match status" value="1"/>
</dbReference>
<evidence type="ECO:0000256" key="9">
    <source>
        <dbReference type="SAM" id="Phobius"/>
    </source>
</evidence>
<name>A0A7W9CC18_9MICO</name>
<feature type="transmembrane region" description="Helical" evidence="9">
    <location>
        <begin position="84"/>
        <end position="104"/>
    </location>
</feature>
<feature type="region of interest" description="Disordered" evidence="8">
    <location>
        <begin position="1"/>
        <end position="65"/>
    </location>
</feature>
<evidence type="ECO:0000256" key="6">
    <source>
        <dbReference type="ARBA" id="ARBA00022989"/>
    </source>
</evidence>
<feature type="transmembrane region" description="Helical" evidence="9">
    <location>
        <begin position="284"/>
        <end position="306"/>
    </location>
</feature>
<dbReference type="EMBL" id="JACHMU010000001">
    <property type="protein sequence ID" value="MBB5742809.1"/>
    <property type="molecule type" value="Genomic_DNA"/>
</dbReference>
<comment type="subcellular location">
    <subcellularLocation>
        <location evidence="1">Cell membrane</location>
        <topology evidence="1">Multi-pass membrane protein</topology>
    </subcellularLocation>
</comment>
<feature type="transmembrane region" description="Helical" evidence="9">
    <location>
        <begin position="342"/>
        <end position="361"/>
    </location>
</feature>
<keyword evidence="11" id="KW-1185">Reference proteome</keyword>
<evidence type="ECO:0000256" key="1">
    <source>
        <dbReference type="ARBA" id="ARBA00004651"/>
    </source>
</evidence>
<keyword evidence="5 9" id="KW-0812">Transmembrane</keyword>
<comment type="similarity">
    <text evidence="2">Belongs to the autoinducer-2 exporter (AI-2E) (TC 2.A.86) family.</text>
</comment>
<evidence type="ECO:0000256" key="4">
    <source>
        <dbReference type="ARBA" id="ARBA00022475"/>
    </source>
</evidence>
<accession>A0A7W9CC18</accession>
<keyword evidence="6 9" id="KW-1133">Transmembrane helix</keyword>
<evidence type="ECO:0000256" key="5">
    <source>
        <dbReference type="ARBA" id="ARBA00022692"/>
    </source>
</evidence>
<feature type="transmembrane region" description="Helical" evidence="9">
    <location>
        <begin position="140"/>
        <end position="161"/>
    </location>
</feature>
<evidence type="ECO:0000313" key="11">
    <source>
        <dbReference type="Proteomes" id="UP000517712"/>
    </source>
</evidence>